<organism evidence="4 5">
    <name type="scientific">Pelotomaculum thermopropionicum (strain DSM 13744 / JCM 10971 / SI)</name>
    <dbReference type="NCBI Taxonomy" id="370438"/>
    <lineage>
        <taxon>Bacteria</taxon>
        <taxon>Bacillati</taxon>
        <taxon>Bacillota</taxon>
        <taxon>Clostridia</taxon>
        <taxon>Eubacteriales</taxon>
        <taxon>Desulfotomaculaceae</taxon>
        <taxon>Pelotomaculum</taxon>
    </lineage>
</organism>
<evidence type="ECO:0000313" key="4">
    <source>
        <dbReference type="EMBL" id="BAF59726.1"/>
    </source>
</evidence>
<dbReference type="Pfam" id="PF13193">
    <property type="entry name" value="AMP-binding_C"/>
    <property type="match status" value="1"/>
</dbReference>
<dbReference type="KEGG" id="pth:PTH_1545"/>
<keyword evidence="5" id="KW-1185">Reference proteome</keyword>
<dbReference type="InterPro" id="IPR042099">
    <property type="entry name" value="ANL_N_sf"/>
</dbReference>
<dbReference type="InterPro" id="IPR011957">
    <property type="entry name" value="Benz_CoA_lig"/>
</dbReference>
<dbReference type="Gene3D" id="3.40.50.12780">
    <property type="entry name" value="N-terminal domain of ligase-like"/>
    <property type="match status" value="1"/>
</dbReference>
<keyword evidence="1 4" id="KW-0436">Ligase</keyword>
<accession>A5D1Z4</accession>
<dbReference type="NCBIfam" id="TIGR02262">
    <property type="entry name" value="benz_CoA_lig"/>
    <property type="match status" value="1"/>
</dbReference>
<dbReference type="InterPro" id="IPR025110">
    <property type="entry name" value="AMP-bd_C"/>
</dbReference>
<dbReference type="GO" id="GO:0005524">
    <property type="term" value="F:ATP binding"/>
    <property type="evidence" value="ECO:0007669"/>
    <property type="project" value="InterPro"/>
</dbReference>
<dbReference type="Pfam" id="PF00501">
    <property type="entry name" value="AMP-binding"/>
    <property type="match status" value="1"/>
</dbReference>
<proteinExistence type="predicted"/>
<dbReference type="InterPro" id="IPR000873">
    <property type="entry name" value="AMP-dep_synth/lig_dom"/>
</dbReference>
<dbReference type="HOGENOM" id="CLU_000022_59_10_9"/>
<reference evidence="5" key="1">
    <citation type="journal article" date="2008" name="Genome Res.">
        <title>The genome of Pelotomaculum thermopropionicum reveals niche-associated evolution in anaerobic microbiota.</title>
        <authorList>
            <person name="Kosaka T."/>
            <person name="Kato S."/>
            <person name="Shimoyama T."/>
            <person name="Ishii S."/>
            <person name="Abe T."/>
            <person name="Watanabe K."/>
        </authorList>
    </citation>
    <scope>NUCLEOTIDE SEQUENCE [LARGE SCALE GENOMIC DNA]</scope>
    <source>
        <strain evidence="5">DSM 13744 / JCM 10971 / SI</strain>
    </source>
</reference>
<gene>
    <name evidence="4" type="primary">Acs</name>
    <name evidence="4" type="ordered locus">PTH_1545</name>
</gene>
<dbReference type="PANTHER" id="PTHR43352">
    <property type="entry name" value="ACETYL-COA SYNTHETASE"/>
    <property type="match status" value="1"/>
</dbReference>
<feature type="domain" description="AMP-binding enzyme C-terminal" evidence="3">
    <location>
        <begin position="430"/>
        <end position="508"/>
    </location>
</feature>
<name>A5D1Z4_PELTS</name>
<evidence type="ECO:0000259" key="2">
    <source>
        <dbReference type="Pfam" id="PF00501"/>
    </source>
</evidence>
<dbReference type="InterPro" id="IPR045851">
    <property type="entry name" value="AMP-bd_C_sf"/>
</dbReference>
<dbReference type="EMBL" id="AP009389">
    <property type="protein sequence ID" value="BAF59726.1"/>
    <property type="molecule type" value="Genomic_DNA"/>
</dbReference>
<dbReference type="GO" id="GO:0016878">
    <property type="term" value="F:acid-thiol ligase activity"/>
    <property type="evidence" value="ECO:0007669"/>
    <property type="project" value="TreeGrafter"/>
</dbReference>
<protein>
    <submittedName>
        <fullName evidence="4">Acyl-coenzyme A synthetases/AMP-(Fatty) acid ligases</fullName>
    </submittedName>
</protein>
<dbReference type="Proteomes" id="UP000006556">
    <property type="component" value="Chromosome"/>
</dbReference>
<dbReference type="GO" id="GO:0044550">
    <property type="term" value="P:secondary metabolite biosynthetic process"/>
    <property type="evidence" value="ECO:0007669"/>
    <property type="project" value="TreeGrafter"/>
</dbReference>
<sequence>MLSLPEVPEEFNICTFLLDRHLKEGRGNNIAVYYKDKKLTYAQIAEESNRFGNVLLNLGIERENRVMICLYDCPEFITSFFGAMKIGAVPVPVSTMAVSQDYLYYLNDSRAKVLIIDEKILPEVIKVKNQLIHLKHIIVLGNSEPGQLNYSELIKNSPPDLTTAITSRDDMAFWFYSSGTTGKPKGVVHLHHDLVFLTAHCREVLSMTPDDIVFSVSKLYFSYGRNSSLDSVFFSGGAAVLYPGLPRPESIVKVVKKYRPTIFCGVPSSYSAILNYLEKYKVEYDFSSVRAFVSAGEPLPKGIFYRWKEKFGMDILDGIGSTDVGAIYISSLPGQIKPGSVGKLLSNFEGKLVDELGREVARGEIGNLWIKCDGTASHYWNKHQKTKESFCGEWFITGDMFYQDEEGFYYSVGRSDDMLKAGGIWVSPFEVEDILTEHHAVSECGVVGAPDKDNLEKPVAFVVLKKGYKPSPLLENELQEFVRSKTAHYKYPRCIHFVDKLPRTANGKLQRCKLREKLYSFKNQRQKSQP</sequence>
<dbReference type="GO" id="GO:0016405">
    <property type="term" value="F:CoA-ligase activity"/>
    <property type="evidence" value="ECO:0007669"/>
    <property type="project" value="InterPro"/>
</dbReference>
<dbReference type="STRING" id="370438.PTH_1545"/>
<dbReference type="eggNOG" id="COG0365">
    <property type="taxonomic scope" value="Bacteria"/>
</dbReference>
<dbReference type="SUPFAM" id="SSF56801">
    <property type="entry name" value="Acetyl-CoA synthetase-like"/>
    <property type="match status" value="1"/>
</dbReference>
<feature type="domain" description="AMP-dependent synthetase/ligase" evidence="2">
    <location>
        <begin position="25"/>
        <end position="380"/>
    </location>
</feature>
<dbReference type="Gene3D" id="3.30.300.30">
    <property type="match status" value="1"/>
</dbReference>
<evidence type="ECO:0000259" key="3">
    <source>
        <dbReference type="Pfam" id="PF13193"/>
    </source>
</evidence>
<evidence type="ECO:0000313" key="5">
    <source>
        <dbReference type="Proteomes" id="UP000006556"/>
    </source>
</evidence>
<dbReference type="AlphaFoldDB" id="A5D1Z4"/>
<evidence type="ECO:0000256" key="1">
    <source>
        <dbReference type="ARBA" id="ARBA00022598"/>
    </source>
</evidence>
<dbReference type="PANTHER" id="PTHR43352:SF1">
    <property type="entry name" value="ANTHRANILATE--COA LIGASE"/>
    <property type="match status" value="1"/>
</dbReference>